<sequence>MIKQYLIVDDNVDDARQLVSMLDALGLYQCLGIVPTLEEAIEQIGSQIPDMIFLDIRLEHTSGLTLLKTNTQLPPVIIVSAYPEYAVDSYEIGRAVDFLLKPFTLERLHMAISRALQRTRHPQHLIETDVAYLKMGRKVQRFEYSSIFYVEAFGIYSKVFTGDSIYTVNERISTLENLLPPRLFMRVHKSYLINTSKITSFDRSTIWLGRIQVPIGVSFRPRLEKLLGLFEGHDE</sequence>
<dbReference type="SUPFAM" id="SSF52172">
    <property type="entry name" value="CheY-like"/>
    <property type="match status" value="1"/>
</dbReference>
<keyword evidence="6" id="KW-1185">Reference proteome</keyword>
<keyword evidence="2" id="KW-0597">Phosphoprotein</keyword>
<evidence type="ECO:0000259" key="4">
    <source>
        <dbReference type="PROSITE" id="PS50930"/>
    </source>
</evidence>
<evidence type="ECO:0000313" key="6">
    <source>
        <dbReference type="Proteomes" id="UP000488299"/>
    </source>
</evidence>
<dbReference type="Gene3D" id="3.40.50.2300">
    <property type="match status" value="1"/>
</dbReference>
<dbReference type="GO" id="GO:0000976">
    <property type="term" value="F:transcription cis-regulatory region binding"/>
    <property type="evidence" value="ECO:0007669"/>
    <property type="project" value="TreeGrafter"/>
</dbReference>
<evidence type="ECO:0000256" key="2">
    <source>
        <dbReference type="PROSITE-ProRule" id="PRU00169"/>
    </source>
</evidence>
<dbReference type="InterPro" id="IPR011006">
    <property type="entry name" value="CheY-like_superfamily"/>
</dbReference>
<evidence type="ECO:0000256" key="1">
    <source>
        <dbReference type="ARBA" id="ARBA00023125"/>
    </source>
</evidence>
<proteinExistence type="predicted"/>
<protein>
    <submittedName>
        <fullName evidence="5">Response regulator</fullName>
    </submittedName>
</protein>
<evidence type="ECO:0000259" key="3">
    <source>
        <dbReference type="PROSITE" id="PS50110"/>
    </source>
</evidence>
<reference evidence="5 6" key="1">
    <citation type="submission" date="2019-10" db="EMBL/GenBank/DDBJ databases">
        <title>Rudanella paleaurantiibacter sp. nov., isolated from sludge.</title>
        <authorList>
            <person name="Xu S.Q."/>
        </authorList>
    </citation>
    <scope>NUCLEOTIDE SEQUENCE [LARGE SCALE GENOMIC DNA]</scope>
    <source>
        <strain evidence="5 6">HX-22-17</strain>
    </source>
</reference>
<dbReference type="PANTHER" id="PTHR48111:SF69">
    <property type="entry name" value="RESPONSE REGULATOR RECEIVER"/>
    <property type="match status" value="1"/>
</dbReference>
<dbReference type="AlphaFoldDB" id="A0A7J5TSU2"/>
<dbReference type="Pfam" id="PF00072">
    <property type="entry name" value="Response_reg"/>
    <property type="match status" value="1"/>
</dbReference>
<organism evidence="5 6">
    <name type="scientific">Rudanella paleaurantiibacter</name>
    <dbReference type="NCBI Taxonomy" id="2614655"/>
    <lineage>
        <taxon>Bacteria</taxon>
        <taxon>Pseudomonadati</taxon>
        <taxon>Bacteroidota</taxon>
        <taxon>Cytophagia</taxon>
        <taxon>Cytophagales</taxon>
        <taxon>Cytophagaceae</taxon>
        <taxon>Rudanella</taxon>
    </lineage>
</organism>
<dbReference type="Pfam" id="PF04397">
    <property type="entry name" value="LytTR"/>
    <property type="match status" value="1"/>
</dbReference>
<accession>A0A7J5TSU2</accession>
<dbReference type="GO" id="GO:0006355">
    <property type="term" value="P:regulation of DNA-templated transcription"/>
    <property type="evidence" value="ECO:0007669"/>
    <property type="project" value="TreeGrafter"/>
</dbReference>
<keyword evidence="1" id="KW-0238">DNA-binding</keyword>
<feature type="domain" description="HTH LytTR-type" evidence="4">
    <location>
        <begin position="131"/>
        <end position="229"/>
    </location>
</feature>
<dbReference type="PROSITE" id="PS50930">
    <property type="entry name" value="HTH_LYTTR"/>
    <property type="match status" value="1"/>
</dbReference>
<feature type="modified residue" description="4-aspartylphosphate" evidence="2">
    <location>
        <position position="55"/>
    </location>
</feature>
<dbReference type="PANTHER" id="PTHR48111">
    <property type="entry name" value="REGULATOR OF RPOS"/>
    <property type="match status" value="1"/>
</dbReference>
<evidence type="ECO:0000313" key="5">
    <source>
        <dbReference type="EMBL" id="KAB7726492.1"/>
    </source>
</evidence>
<comment type="caution">
    <text evidence="5">The sequence shown here is derived from an EMBL/GenBank/DDBJ whole genome shotgun (WGS) entry which is preliminary data.</text>
</comment>
<dbReference type="GO" id="GO:0005829">
    <property type="term" value="C:cytosol"/>
    <property type="evidence" value="ECO:0007669"/>
    <property type="project" value="TreeGrafter"/>
</dbReference>
<dbReference type="InterPro" id="IPR039420">
    <property type="entry name" value="WalR-like"/>
</dbReference>
<gene>
    <name evidence="5" type="ORF">F5984_24565</name>
</gene>
<dbReference type="SMART" id="SM00850">
    <property type="entry name" value="LytTR"/>
    <property type="match status" value="1"/>
</dbReference>
<dbReference type="EMBL" id="WELI01000015">
    <property type="protein sequence ID" value="KAB7726492.1"/>
    <property type="molecule type" value="Genomic_DNA"/>
</dbReference>
<dbReference type="GO" id="GO:0000156">
    <property type="term" value="F:phosphorelay response regulator activity"/>
    <property type="evidence" value="ECO:0007669"/>
    <property type="project" value="TreeGrafter"/>
</dbReference>
<name>A0A7J5TSU2_9BACT</name>
<dbReference type="PROSITE" id="PS50110">
    <property type="entry name" value="RESPONSE_REGULATORY"/>
    <property type="match status" value="1"/>
</dbReference>
<dbReference type="InterPro" id="IPR001789">
    <property type="entry name" value="Sig_transdc_resp-reg_receiver"/>
</dbReference>
<dbReference type="InterPro" id="IPR007492">
    <property type="entry name" value="LytTR_DNA-bd_dom"/>
</dbReference>
<dbReference type="GO" id="GO:0032993">
    <property type="term" value="C:protein-DNA complex"/>
    <property type="evidence" value="ECO:0007669"/>
    <property type="project" value="TreeGrafter"/>
</dbReference>
<dbReference type="SMART" id="SM00448">
    <property type="entry name" value="REC"/>
    <property type="match status" value="1"/>
</dbReference>
<feature type="domain" description="Response regulatory" evidence="3">
    <location>
        <begin position="4"/>
        <end position="116"/>
    </location>
</feature>
<dbReference type="Proteomes" id="UP000488299">
    <property type="component" value="Unassembled WGS sequence"/>
</dbReference>
<dbReference type="RefSeq" id="WP_152126806.1">
    <property type="nucleotide sequence ID" value="NZ_WELI01000015.1"/>
</dbReference>
<dbReference type="Gene3D" id="2.40.50.1020">
    <property type="entry name" value="LytTr DNA-binding domain"/>
    <property type="match status" value="1"/>
</dbReference>